<evidence type="ECO:0000313" key="1">
    <source>
        <dbReference type="EMBL" id="MDH6221620.1"/>
    </source>
</evidence>
<dbReference type="Proteomes" id="UP001160499">
    <property type="component" value="Unassembled WGS sequence"/>
</dbReference>
<name>A0ABT6M0M0_9ACTN</name>
<gene>
    <name evidence="1" type="ORF">M2283_008967</name>
</gene>
<dbReference type="CDD" id="cd07822">
    <property type="entry name" value="SRPBCC_4"/>
    <property type="match status" value="1"/>
</dbReference>
<comment type="caution">
    <text evidence="1">The sequence shown here is derived from an EMBL/GenBank/DDBJ whole genome shotgun (WGS) entry which is preliminary data.</text>
</comment>
<dbReference type="PANTHER" id="PTHR36166">
    <property type="entry name" value="CHROMOSOME 9, WHOLE GENOME SHOTGUN SEQUENCE"/>
    <property type="match status" value="1"/>
</dbReference>
<dbReference type="EMBL" id="JARXVH010000024">
    <property type="protein sequence ID" value="MDH6221620.1"/>
    <property type="molecule type" value="Genomic_DNA"/>
</dbReference>
<evidence type="ECO:0000313" key="2">
    <source>
        <dbReference type="Proteomes" id="UP001160499"/>
    </source>
</evidence>
<reference evidence="1 2" key="1">
    <citation type="submission" date="2023-04" db="EMBL/GenBank/DDBJ databases">
        <title>Forest soil microbial communities from Buena Vista Peninsula, Colon Province, Panama.</title>
        <authorList>
            <person name="Bouskill N."/>
        </authorList>
    </citation>
    <scope>NUCLEOTIDE SEQUENCE [LARGE SCALE GENOMIC DNA]</scope>
    <source>
        <strain evidence="1 2">GGS1</strain>
    </source>
</reference>
<evidence type="ECO:0008006" key="3">
    <source>
        <dbReference type="Google" id="ProtNLM"/>
    </source>
</evidence>
<dbReference type="InterPro" id="IPR023393">
    <property type="entry name" value="START-like_dom_sf"/>
</dbReference>
<dbReference type="InterPro" id="IPR019587">
    <property type="entry name" value="Polyketide_cyclase/dehydratase"/>
</dbReference>
<dbReference type="Pfam" id="PF10604">
    <property type="entry name" value="Polyketide_cyc2"/>
    <property type="match status" value="1"/>
</dbReference>
<accession>A0ABT6M0M0</accession>
<dbReference type="RefSeq" id="WP_280882324.1">
    <property type="nucleotide sequence ID" value="NZ_JARXVH010000024.1"/>
</dbReference>
<keyword evidence="2" id="KW-1185">Reference proteome</keyword>
<dbReference type="PANTHER" id="PTHR36166:SF1">
    <property type="entry name" value="SRPBCC DOMAIN-CONTAINING PROTEIN"/>
    <property type="match status" value="1"/>
</dbReference>
<proteinExistence type="predicted"/>
<organism evidence="1 2">
    <name type="scientific">Streptomyces pseudovenezuelae</name>
    <dbReference type="NCBI Taxonomy" id="67350"/>
    <lineage>
        <taxon>Bacteria</taxon>
        <taxon>Bacillati</taxon>
        <taxon>Actinomycetota</taxon>
        <taxon>Actinomycetes</taxon>
        <taxon>Kitasatosporales</taxon>
        <taxon>Streptomycetaceae</taxon>
        <taxon>Streptomyces</taxon>
        <taxon>Streptomyces aurantiacus group</taxon>
    </lineage>
</organism>
<sequence>MHHSLAEPPSLPHQPEVETTVKPVLTAVIDIDATPQAVWDVLTDFAAYGEWSTFSEAEGTAQVGSRLTMRMPGMTFRPTVTVATPGQELRWVGTLGIKQLFHGQHSFVLSPNHDGTTRLTNHEEFSGALVTLIRPFLRTPKKDGYAAFNTGLKQRVEDRTELGPGA</sequence>
<dbReference type="SUPFAM" id="SSF55961">
    <property type="entry name" value="Bet v1-like"/>
    <property type="match status" value="1"/>
</dbReference>
<protein>
    <recommendedName>
        <fullName evidence="3">Polyketide cyclase</fullName>
    </recommendedName>
</protein>
<dbReference type="Gene3D" id="3.30.530.20">
    <property type="match status" value="1"/>
</dbReference>